<dbReference type="PANTHER" id="PTHR23416:SF78">
    <property type="entry name" value="LIPOPOLYSACCHARIDE BIOSYNTHESIS O-ACETYL TRANSFERASE WBBJ-RELATED"/>
    <property type="match status" value="1"/>
</dbReference>
<dbReference type="PANTHER" id="PTHR23416">
    <property type="entry name" value="SIALIC ACID SYNTHASE-RELATED"/>
    <property type="match status" value="1"/>
</dbReference>
<dbReference type="InterPro" id="IPR001451">
    <property type="entry name" value="Hexapep"/>
</dbReference>
<dbReference type="SUPFAM" id="SSF51161">
    <property type="entry name" value="Trimeric LpxA-like enzymes"/>
    <property type="match status" value="1"/>
</dbReference>
<organism evidence="1 2">
    <name type="scientific">Vibrio tapetis subsp. tapetis</name>
    <dbReference type="NCBI Taxonomy" id="1671868"/>
    <lineage>
        <taxon>Bacteria</taxon>
        <taxon>Pseudomonadati</taxon>
        <taxon>Pseudomonadota</taxon>
        <taxon>Gammaproteobacteria</taxon>
        <taxon>Vibrionales</taxon>
        <taxon>Vibrionaceae</taxon>
        <taxon>Vibrio</taxon>
    </lineage>
</organism>
<keyword evidence="1" id="KW-0808">Transferase</keyword>
<dbReference type="InterPro" id="IPR011004">
    <property type="entry name" value="Trimer_LpxA-like_sf"/>
</dbReference>
<protein>
    <submittedName>
        <fullName evidence="1">Bacterial transferase hexapeptide family protein</fullName>
    </submittedName>
</protein>
<evidence type="ECO:0000313" key="1">
    <source>
        <dbReference type="EMBL" id="SON50963.1"/>
    </source>
</evidence>
<sequence>MLSCKSVRRAKRVIRTTIFNLLFSRRFKKFGEKVSIYRPDIIEGEDCISIGDGVSINSMCWLMALDSDSDVEIEIGSNTYIGRFSHIVAAKGIYIGSDVLIADKVYISDNIHDYKNTDLPIIQQPVLSCGIVSIGNGAWIGENVSIIGCSVGKNSVIGANSVVTSDIPDFSVAVGSPAKVIKRYSVERQMWERV</sequence>
<dbReference type="Gene3D" id="2.160.10.10">
    <property type="entry name" value="Hexapeptide repeat proteins"/>
    <property type="match status" value="1"/>
</dbReference>
<name>A0A2N8ZGD1_9VIBR</name>
<dbReference type="OrthoDB" id="9815592at2"/>
<proteinExistence type="predicted"/>
<dbReference type="Proteomes" id="UP000235828">
    <property type="component" value="Chromosome A"/>
</dbReference>
<dbReference type="KEGG" id="vta:A2997"/>
<dbReference type="RefSeq" id="WP_102523361.1">
    <property type="nucleotide sequence ID" value="NZ_LT960611.1"/>
</dbReference>
<gene>
    <name evidence="1" type="ORF">VTAP4600_A2997</name>
</gene>
<dbReference type="AlphaFoldDB" id="A0A2N8ZGD1"/>
<evidence type="ECO:0000313" key="2">
    <source>
        <dbReference type="Proteomes" id="UP000235828"/>
    </source>
</evidence>
<dbReference type="Pfam" id="PF14602">
    <property type="entry name" value="Hexapep_2"/>
    <property type="match status" value="1"/>
</dbReference>
<dbReference type="InterPro" id="IPR051159">
    <property type="entry name" value="Hexapeptide_acetyltransf"/>
</dbReference>
<dbReference type="EMBL" id="LT960611">
    <property type="protein sequence ID" value="SON50963.1"/>
    <property type="molecule type" value="Genomic_DNA"/>
</dbReference>
<dbReference type="GO" id="GO:0016740">
    <property type="term" value="F:transferase activity"/>
    <property type="evidence" value="ECO:0007669"/>
    <property type="project" value="UniProtKB-KW"/>
</dbReference>
<keyword evidence="2" id="KW-1185">Reference proteome</keyword>
<dbReference type="CDD" id="cd04647">
    <property type="entry name" value="LbH_MAT_like"/>
    <property type="match status" value="1"/>
</dbReference>
<accession>A0A2N8ZGD1</accession>
<reference evidence="1 2" key="1">
    <citation type="submission" date="2017-10" db="EMBL/GenBank/DDBJ databases">
        <authorList>
            <person name="Banno H."/>
            <person name="Chua N.-H."/>
        </authorList>
    </citation>
    <scope>NUCLEOTIDE SEQUENCE [LARGE SCALE GENOMIC DNA]</scope>
    <source>
        <strain evidence="1">Vibrio tapetis CECT4600</strain>
    </source>
</reference>